<evidence type="ECO:0000313" key="2">
    <source>
        <dbReference type="EMBL" id="KAA8497123.1"/>
    </source>
</evidence>
<feature type="compositionally biased region" description="Basic and acidic residues" evidence="1">
    <location>
        <begin position="350"/>
        <end position="367"/>
    </location>
</feature>
<keyword evidence="3" id="KW-1185">Reference proteome</keyword>
<feature type="compositionally biased region" description="Basic and acidic residues" evidence="1">
    <location>
        <begin position="261"/>
        <end position="288"/>
    </location>
</feature>
<protein>
    <submittedName>
        <fullName evidence="2">Uncharacterized protein</fullName>
    </submittedName>
</protein>
<reference evidence="3" key="1">
    <citation type="journal article" date="2019" name="Nat. Commun.">
        <title>Expansion of phycobilisome linker gene families in mesophilic red algae.</title>
        <authorList>
            <person name="Lee J."/>
            <person name="Kim D."/>
            <person name="Bhattacharya D."/>
            <person name="Yoon H.S."/>
        </authorList>
    </citation>
    <scope>NUCLEOTIDE SEQUENCE [LARGE SCALE GENOMIC DNA]</scope>
    <source>
        <strain evidence="3">CCMP 1328</strain>
    </source>
</reference>
<gene>
    <name evidence="2" type="ORF">FVE85_0852</name>
</gene>
<comment type="caution">
    <text evidence="2">The sequence shown here is derived from an EMBL/GenBank/DDBJ whole genome shotgun (WGS) entry which is preliminary data.</text>
</comment>
<accession>A0A5J4Z2I2</accession>
<feature type="region of interest" description="Disordered" evidence="1">
    <location>
        <begin position="252"/>
        <end position="297"/>
    </location>
</feature>
<evidence type="ECO:0000256" key="1">
    <source>
        <dbReference type="SAM" id="MobiDB-lite"/>
    </source>
</evidence>
<evidence type="ECO:0000313" key="3">
    <source>
        <dbReference type="Proteomes" id="UP000324585"/>
    </source>
</evidence>
<feature type="compositionally biased region" description="Basic and acidic residues" evidence="1">
    <location>
        <begin position="8"/>
        <end position="18"/>
    </location>
</feature>
<feature type="region of interest" description="Disordered" evidence="1">
    <location>
        <begin position="1"/>
        <end position="92"/>
    </location>
</feature>
<feature type="compositionally biased region" description="Polar residues" evidence="1">
    <location>
        <begin position="43"/>
        <end position="53"/>
    </location>
</feature>
<name>A0A5J4Z2I2_PORPP</name>
<feature type="compositionally biased region" description="Polar residues" evidence="1">
    <location>
        <begin position="61"/>
        <end position="85"/>
    </location>
</feature>
<organism evidence="2 3">
    <name type="scientific">Porphyridium purpureum</name>
    <name type="common">Red alga</name>
    <name type="synonym">Porphyridium cruentum</name>
    <dbReference type="NCBI Taxonomy" id="35688"/>
    <lineage>
        <taxon>Eukaryota</taxon>
        <taxon>Rhodophyta</taxon>
        <taxon>Bangiophyceae</taxon>
        <taxon>Porphyridiales</taxon>
        <taxon>Porphyridiaceae</taxon>
        <taxon>Porphyridium</taxon>
    </lineage>
</organism>
<sequence>MFGKRMSFKRDMSSKELGEEAGDSSGGLDQKGSGMLPRVPSMNRFSRGQQGASVSDVGPRTESTGPMRRSSSSKNVSMPRTSSSTKLERAPSFKKIERSTSYISTEKGGLSHTMDPNEGAMFRSMSAQRKNRIDVFRHLSAATAEKTSFQSKLKYEEIMFEVEETLLAQDTTTFQRQKNTLWYSTKLKRGWHMGEIRILEVIGQCRVEFRRATGCKVDYWTFVEYYRRFVREIRARVPEAVEMRSTVRDQYRAQKQSQKLQEMRQKALQVEEERSKVQPSSPEKHAADVGEAEANGAESEYQRLQNLFHLEDEEEDDLHDLADVTIISPGAESKSKFTLRSSGHEVMAEEARKIYDRTKNMSSEDSHSGAAAASLLPPPKPTSPPP</sequence>
<proteinExistence type="predicted"/>
<dbReference type="AlphaFoldDB" id="A0A5J4Z2I2"/>
<dbReference type="EMBL" id="VRMN01000002">
    <property type="protein sequence ID" value="KAA8497123.1"/>
    <property type="molecule type" value="Genomic_DNA"/>
</dbReference>
<feature type="compositionally biased region" description="Pro residues" evidence="1">
    <location>
        <begin position="376"/>
        <end position="386"/>
    </location>
</feature>
<feature type="region of interest" description="Disordered" evidence="1">
    <location>
        <begin position="350"/>
        <end position="386"/>
    </location>
</feature>
<dbReference type="Proteomes" id="UP000324585">
    <property type="component" value="Unassembled WGS sequence"/>
</dbReference>